<dbReference type="Proteomes" id="UP000663829">
    <property type="component" value="Unassembled WGS sequence"/>
</dbReference>
<dbReference type="EMBL" id="CAJOBA010034802">
    <property type="protein sequence ID" value="CAF3992458.1"/>
    <property type="molecule type" value="Genomic_DNA"/>
</dbReference>
<evidence type="ECO:0000313" key="2">
    <source>
        <dbReference type="EMBL" id="CAF1181164.1"/>
    </source>
</evidence>
<dbReference type="Proteomes" id="UP000681722">
    <property type="component" value="Unassembled WGS sequence"/>
</dbReference>
<evidence type="ECO:0000313" key="1">
    <source>
        <dbReference type="EMBL" id="CAF1075712.1"/>
    </source>
</evidence>
<organism evidence="1 5">
    <name type="scientific">Didymodactylos carnosus</name>
    <dbReference type="NCBI Taxonomy" id="1234261"/>
    <lineage>
        <taxon>Eukaryota</taxon>
        <taxon>Metazoa</taxon>
        <taxon>Spiralia</taxon>
        <taxon>Gnathifera</taxon>
        <taxon>Rotifera</taxon>
        <taxon>Eurotatoria</taxon>
        <taxon>Bdelloidea</taxon>
        <taxon>Philodinida</taxon>
        <taxon>Philodinidae</taxon>
        <taxon>Didymodactylos</taxon>
    </lineage>
</organism>
<reference evidence="1" key="1">
    <citation type="submission" date="2021-02" db="EMBL/GenBank/DDBJ databases">
        <authorList>
            <person name="Nowell W R."/>
        </authorList>
    </citation>
    <scope>NUCLEOTIDE SEQUENCE</scope>
</reference>
<dbReference type="EMBL" id="CAJNOQ010004830">
    <property type="protein sequence ID" value="CAF1075712.1"/>
    <property type="molecule type" value="Genomic_DNA"/>
</dbReference>
<gene>
    <name evidence="1" type="ORF">GPM918_LOCUS17509</name>
    <name evidence="2" type="ORF">OVA965_LOCUS23068</name>
    <name evidence="3" type="ORF">SRO942_LOCUS17505</name>
    <name evidence="4" type="ORF">TMI583_LOCUS23788</name>
</gene>
<keyword evidence="5" id="KW-1185">Reference proteome</keyword>
<evidence type="ECO:0000313" key="5">
    <source>
        <dbReference type="Proteomes" id="UP000663829"/>
    </source>
</evidence>
<comment type="caution">
    <text evidence="1">The sequence shown here is derived from an EMBL/GenBank/DDBJ whole genome shotgun (WGS) entry which is preliminary data.</text>
</comment>
<protein>
    <submittedName>
        <fullName evidence="1">Uncharacterized protein</fullName>
    </submittedName>
</protein>
<name>A0A814MC00_9BILA</name>
<dbReference type="Proteomes" id="UP000677228">
    <property type="component" value="Unassembled WGS sequence"/>
</dbReference>
<evidence type="ECO:0000313" key="3">
    <source>
        <dbReference type="EMBL" id="CAF3842224.1"/>
    </source>
</evidence>
<accession>A0A814MC00</accession>
<proteinExistence type="predicted"/>
<sequence>MSFAQSQPSSVSPYSNVVPYNYNNNPSYHGPSSFDLAKNDSFFGYQNPGAALHAITPATNGRPIQTITAVGGTIPDITQFGGSFFDLRSPEEIFADMDQKLGRQRDAALASPAAMKMLR</sequence>
<dbReference type="OrthoDB" id="9986145at2759"/>
<dbReference type="EMBL" id="CAJOBC010004829">
    <property type="protein sequence ID" value="CAF3842224.1"/>
    <property type="molecule type" value="Genomic_DNA"/>
</dbReference>
<dbReference type="EMBL" id="CAJNOK010013272">
    <property type="protein sequence ID" value="CAF1181164.1"/>
    <property type="molecule type" value="Genomic_DNA"/>
</dbReference>
<dbReference type="Proteomes" id="UP000682733">
    <property type="component" value="Unassembled WGS sequence"/>
</dbReference>
<dbReference type="AlphaFoldDB" id="A0A814MC00"/>
<evidence type="ECO:0000313" key="4">
    <source>
        <dbReference type="EMBL" id="CAF3992458.1"/>
    </source>
</evidence>